<dbReference type="Proteomes" id="UP000546464">
    <property type="component" value="Unassembled WGS sequence"/>
</dbReference>
<organism evidence="1 2">
    <name type="scientific">Ruficoccus amylovorans</name>
    <dbReference type="NCBI Taxonomy" id="1804625"/>
    <lineage>
        <taxon>Bacteria</taxon>
        <taxon>Pseudomonadati</taxon>
        <taxon>Verrucomicrobiota</taxon>
        <taxon>Opitutia</taxon>
        <taxon>Puniceicoccales</taxon>
        <taxon>Cerasicoccaceae</taxon>
        <taxon>Ruficoccus</taxon>
    </lineage>
</organism>
<reference evidence="1 2" key="1">
    <citation type="submission" date="2020-07" db="EMBL/GenBank/DDBJ databases">
        <authorList>
            <person name="Feng X."/>
        </authorList>
    </citation>
    <scope>NUCLEOTIDE SEQUENCE [LARGE SCALE GENOMIC DNA]</scope>
    <source>
        <strain evidence="1 2">JCM31066</strain>
    </source>
</reference>
<dbReference type="AlphaFoldDB" id="A0A842HBN2"/>
<dbReference type="GO" id="GO:0016811">
    <property type="term" value="F:hydrolase activity, acting on carbon-nitrogen (but not peptide) bonds, in linear amides"/>
    <property type="evidence" value="ECO:0007669"/>
    <property type="project" value="TreeGrafter"/>
</dbReference>
<comment type="caution">
    <text evidence="1">The sequence shown here is derived from an EMBL/GenBank/DDBJ whole genome shotgun (WGS) entry which is preliminary data.</text>
</comment>
<dbReference type="InterPro" id="IPR003737">
    <property type="entry name" value="GlcNAc_PI_deacetylase-related"/>
</dbReference>
<keyword evidence="2" id="KW-1185">Reference proteome</keyword>
<proteinExistence type="predicted"/>
<dbReference type="PANTHER" id="PTHR12993">
    <property type="entry name" value="N-ACETYLGLUCOSAMINYL-PHOSPHATIDYLINOSITOL DE-N-ACETYLASE-RELATED"/>
    <property type="match status" value="1"/>
</dbReference>
<dbReference type="SUPFAM" id="SSF102588">
    <property type="entry name" value="LmbE-like"/>
    <property type="match status" value="1"/>
</dbReference>
<protein>
    <submittedName>
        <fullName evidence="1">PIG-L family deacetylase</fullName>
    </submittedName>
</protein>
<dbReference type="RefSeq" id="WP_185674480.1">
    <property type="nucleotide sequence ID" value="NZ_JACHVB010000013.1"/>
</dbReference>
<accession>A0A842HBN2</accession>
<evidence type="ECO:0000313" key="2">
    <source>
        <dbReference type="Proteomes" id="UP000546464"/>
    </source>
</evidence>
<dbReference type="InterPro" id="IPR024078">
    <property type="entry name" value="LmbE-like_dom_sf"/>
</dbReference>
<dbReference type="Pfam" id="PF02585">
    <property type="entry name" value="PIG-L"/>
    <property type="match status" value="1"/>
</dbReference>
<dbReference type="PANTHER" id="PTHR12993:SF30">
    <property type="entry name" value="N-ACETYL-ALPHA-D-GLUCOSAMINYL L-MALATE DEACETYLASE 1"/>
    <property type="match status" value="1"/>
</dbReference>
<sequence length="306" mass="34471">MNKKSDYSTLPSKLRILLIGAHPTDAFDNAGGTLIHHIDRGDDVTCVVMTHGVRSHSNVLLDEILTSDVALSEEEIEEKTQFWAREKNREVVDACEIMGIKDLRFLVMEDDIFLITPELVRKLGSLILDLRPDVIITHYPFEGGGIAYAHATTAHATLHAIHYASTARQGDSRKIHRTPQLYYMGIPSAGVALSSIEATFHPKVDFIVDCSDTMDRKVRALDQIRSQRYAGPYARKRIETVDGHFGRLAGMAYAEPFMRHTVQVCHYLPFTVDEQQRGNETQTDRFARMTPMVGQGIPYEETSDVR</sequence>
<name>A0A842HBN2_9BACT</name>
<gene>
    <name evidence="1" type="ORF">H5P28_04310</name>
</gene>
<dbReference type="Gene3D" id="3.40.50.10320">
    <property type="entry name" value="LmbE-like"/>
    <property type="match status" value="1"/>
</dbReference>
<evidence type="ECO:0000313" key="1">
    <source>
        <dbReference type="EMBL" id="MBC2593478.1"/>
    </source>
</evidence>
<dbReference type="EMBL" id="JACHVB010000013">
    <property type="protein sequence ID" value="MBC2593478.1"/>
    <property type="molecule type" value="Genomic_DNA"/>
</dbReference>